<evidence type="ECO:0000259" key="1">
    <source>
        <dbReference type="Pfam" id="PF01979"/>
    </source>
</evidence>
<dbReference type="AlphaFoldDB" id="A0A1K2HV74"/>
<accession>A0A1K2HV74</accession>
<feature type="domain" description="Amidohydrolase-related" evidence="1">
    <location>
        <begin position="76"/>
        <end position="409"/>
    </location>
</feature>
<dbReference type="InterPro" id="IPR006680">
    <property type="entry name" value="Amidohydro-rel"/>
</dbReference>
<dbReference type="CDD" id="cd01299">
    <property type="entry name" value="Met_dep_hydrolase_A"/>
    <property type="match status" value="1"/>
</dbReference>
<protein>
    <submittedName>
        <fullName evidence="2">Imidazolonepropionase</fullName>
    </submittedName>
</protein>
<evidence type="ECO:0000313" key="2">
    <source>
        <dbReference type="EMBL" id="SFZ82566.1"/>
    </source>
</evidence>
<sequence length="411" mass="44947">MPEPPFWHYTKIIKPMFPAKAVDQIVLGRLITARGDEIIPEGFMEVRGGKIVRVGARADLGTLPDDIPTHDTGGKTVMPGMANSHAHLSWDGIHELSFQSMYDPPEMRAYKAAGNMLKSLRAGITLVRDLGVHNANLFTKQAVAQGIFPGPRLLVSGESIIQTGGHTYWVCREASGADEMRRAVRDQVKGGADLIKIMACHDTLEFTDAELEAVIDEAHRNRLPITAHATYDACIRRVAEFGVDCVEHGGSMSDETIQVLLDKKIPIVTTFSALVMQAKPEIARAFGIPEWKIAERQKAVGDKTRFDGLVRASKAGVPIVFGTDAGSPAVEHDSIAPELDFMVEVGVCPDRLDALRAITIRAAQLSKLDKKIGSLEAGKEADFIVVDGKPDEDLFALERVRETWIAGKRMH</sequence>
<dbReference type="GO" id="GO:0016810">
    <property type="term" value="F:hydrolase activity, acting on carbon-nitrogen (but not peptide) bonds"/>
    <property type="evidence" value="ECO:0007669"/>
    <property type="project" value="InterPro"/>
</dbReference>
<dbReference type="RefSeq" id="WP_072339783.1">
    <property type="nucleotide sequence ID" value="NZ_FPKU01000001.1"/>
</dbReference>
<dbReference type="PANTHER" id="PTHR43135:SF3">
    <property type="entry name" value="ALPHA-D-RIBOSE 1-METHYLPHOSPHONATE 5-TRIPHOSPHATE DIPHOSPHATASE"/>
    <property type="match status" value="1"/>
</dbReference>
<dbReference type="InterPro" id="IPR011059">
    <property type="entry name" value="Metal-dep_hydrolase_composite"/>
</dbReference>
<reference evidence="2 3" key="1">
    <citation type="submission" date="2016-11" db="EMBL/GenBank/DDBJ databases">
        <authorList>
            <person name="Jaros S."/>
            <person name="Januszkiewicz K."/>
            <person name="Wedrychowicz H."/>
        </authorList>
    </citation>
    <scope>NUCLEOTIDE SEQUENCE [LARGE SCALE GENOMIC DNA]</scope>
    <source>
        <strain evidence="2 3">ATCC 23634</strain>
    </source>
</reference>
<dbReference type="Proteomes" id="UP000183447">
    <property type="component" value="Unassembled WGS sequence"/>
</dbReference>
<keyword evidence="3" id="KW-1185">Reference proteome</keyword>
<dbReference type="SUPFAM" id="SSF51338">
    <property type="entry name" value="Composite domain of metallo-dependent hydrolases"/>
    <property type="match status" value="1"/>
</dbReference>
<name>A0A1K2HV74_9HYPH</name>
<dbReference type="InterPro" id="IPR051781">
    <property type="entry name" value="Metallo-dep_Hydrolase"/>
</dbReference>
<dbReference type="SUPFAM" id="SSF51556">
    <property type="entry name" value="Metallo-dependent hydrolases"/>
    <property type="match status" value="1"/>
</dbReference>
<dbReference type="Gene3D" id="3.20.20.140">
    <property type="entry name" value="Metal-dependent hydrolases"/>
    <property type="match status" value="1"/>
</dbReference>
<dbReference type="InterPro" id="IPR057744">
    <property type="entry name" value="OTAase-like"/>
</dbReference>
<dbReference type="PANTHER" id="PTHR43135">
    <property type="entry name" value="ALPHA-D-RIBOSE 1-METHYLPHOSPHONATE 5-TRIPHOSPHATE DIPHOSPHATASE"/>
    <property type="match status" value="1"/>
</dbReference>
<dbReference type="STRING" id="665118.SAMN02983003_1150"/>
<dbReference type="Gene3D" id="2.30.40.10">
    <property type="entry name" value="Urease, subunit C, domain 1"/>
    <property type="match status" value="1"/>
</dbReference>
<dbReference type="InterPro" id="IPR032466">
    <property type="entry name" value="Metal_Hydrolase"/>
</dbReference>
<organism evidence="2 3">
    <name type="scientific">Devosia enhydra</name>
    <dbReference type="NCBI Taxonomy" id="665118"/>
    <lineage>
        <taxon>Bacteria</taxon>
        <taxon>Pseudomonadati</taxon>
        <taxon>Pseudomonadota</taxon>
        <taxon>Alphaproteobacteria</taxon>
        <taxon>Hyphomicrobiales</taxon>
        <taxon>Devosiaceae</taxon>
        <taxon>Devosia</taxon>
    </lineage>
</organism>
<evidence type="ECO:0000313" key="3">
    <source>
        <dbReference type="Proteomes" id="UP000183447"/>
    </source>
</evidence>
<proteinExistence type="predicted"/>
<dbReference type="EMBL" id="FPKU01000001">
    <property type="protein sequence ID" value="SFZ82566.1"/>
    <property type="molecule type" value="Genomic_DNA"/>
</dbReference>
<gene>
    <name evidence="2" type="ORF">SAMN02983003_1150</name>
</gene>
<dbReference type="Pfam" id="PF01979">
    <property type="entry name" value="Amidohydro_1"/>
    <property type="match status" value="1"/>
</dbReference>
<dbReference type="OrthoDB" id="9782972at2"/>